<evidence type="ECO:0000256" key="4">
    <source>
        <dbReference type="ARBA" id="ARBA00023157"/>
    </source>
</evidence>
<dbReference type="Pfam" id="PF02297">
    <property type="entry name" value="COX6B"/>
    <property type="match status" value="1"/>
</dbReference>
<dbReference type="PANTHER" id="PTHR47677">
    <property type="entry name" value="CYTOCHROME C OXIDASE ASSEMBLY FACTOR 6"/>
    <property type="match status" value="1"/>
</dbReference>
<dbReference type="AlphaFoldDB" id="A0A4Y9XTM4"/>
<evidence type="ECO:0000256" key="1">
    <source>
        <dbReference type="ARBA" id="ARBA00004173"/>
    </source>
</evidence>
<comment type="subcellular location">
    <subcellularLocation>
        <location evidence="1">Mitochondrion</location>
    </subcellularLocation>
</comment>
<keyword evidence="7" id="KW-1185">Reference proteome</keyword>
<evidence type="ECO:0000256" key="3">
    <source>
        <dbReference type="ARBA" id="ARBA00023128"/>
    </source>
</evidence>
<evidence type="ECO:0000256" key="5">
    <source>
        <dbReference type="SAM" id="MobiDB-lite"/>
    </source>
</evidence>
<name>A0A4Y9XTM4_9AGAM</name>
<dbReference type="InterPro" id="IPR036549">
    <property type="entry name" value="CX6/COA6-like_sf"/>
</dbReference>
<keyword evidence="3" id="KW-0496">Mitochondrion</keyword>
<accession>A0A4Y9XTM4</accession>
<dbReference type="OrthoDB" id="5545577at2759"/>
<dbReference type="SUPFAM" id="SSF47694">
    <property type="entry name" value="Cytochrome c oxidase subunit h"/>
    <property type="match status" value="1"/>
</dbReference>
<dbReference type="InterPro" id="IPR048281">
    <property type="entry name" value="COA6_fun"/>
</dbReference>
<protein>
    <recommendedName>
        <fullName evidence="8">Cytochrome c oxidase assembly factor 6</fullName>
    </recommendedName>
</protein>
<evidence type="ECO:0000313" key="6">
    <source>
        <dbReference type="EMBL" id="TFY53614.1"/>
    </source>
</evidence>
<dbReference type="InterPro" id="IPR048280">
    <property type="entry name" value="COX6B-like"/>
</dbReference>
<organism evidence="6 7">
    <name type="scientific">Dentipellis fragilis</name>
    <dbReference type="NCBI Taxonomy" id="205917"/>
    <lineage>
        <taxon>Eukaryota</taxon>
        <taxon>Fungi</taxon>
        <taxon>Dikarya</taxon>
        <taxon>Basidiomycota</taxon>
        <taxon>Agaricomycotina</taxon>
        <taxon>Agaricomycetes</taxon>
        <taxon>Russulales</taxon>
        <taxon>Hericiaceae</taxon>
        <taxon>Dentipellis</taxon>
    </lineage>
</organism>
<dbReference type="STRING" id="205917.A0A4Y9XTM4"/>
<sequence>MGWFSSEKKEAPRAASRDERTRCWEARDAYFECLDAAGVVAAGTEGDKCAATHKAYEQNCAKSWIVYFNKRRVIAEQQKPILEQAARQAEEAKRRS</sequence>
<dbReference type="EMBL" id="SEOQ01001129">
    <property type="protein sequence ID" value="TFY53614.1"/>
    <property type="molecule type" value="Genomic_DNA"/>
</dbReference>
<dbReference type="PANTHER" id="PTHR47677:SF1">
    <property type="entry name" value="CYTOCHROME C OXIDASE ASSEMBLY FACTOR 6"/>
    <property type="match status" value="1"/>
</dbReference>
<evidence type="ECO:0000256" key="2">
    <source>
        <dbReference type="ARBA" id="ARBA00006425"/>
    </source>
</evidence>
<comment type="similarity">
    <text evidence="2">Belongs to the cytochrome c oxidase subunit 6B family.</text>
</comment>
<gene>
    <name evidence="6" type="ORF">EVG20_g10035</name>
</gene>
<reference evidence="6 7" key="1">
    <citation type="submission" date="2019-02" db="EMBL/GenBank/DDBJ databases">
        <title>Genome sequencing of the rare red list fungi Dentipellis fragilis.</title>
        <authorList>
            <person name="Buettner E."/>
            <person name="Kellner H."/>
        </authorList>
    </citation>
    <scope>NUCLEOTIDE SEQUENCE [LARGE SCALE GENOMIC DNA]</scope>
    <source>
        <strain evidence="6 7">DSM 105465</strain>
    </source>
</reference>
<evidence type="ECO:0008006" key="8">
    <source>
        <dbReference type="Google" id="ProtNLM"/>
    </source>
</evidence>
<proteinExistence type="inferred from homology"/>
<feature type="region of interest" description="Disordered" evidence="5">
    <location>
        <begin position="1"/>
        <end position="20"/>
    </location>
</feature>
<evidence type="ECO:0000313" key="7">
    <source>
        <dbReference type="Proteomes" id="UP000298327"/>
    </source>
</evidence>
<keyword evidence="4" id="KW-1015">Disulfide bond</keyword>
<comment type="caution">
    <text evidence="6">The sequence shown here is derived from an EMBL/GenBank/DDBJ whole genome shotgun (WGS) entry which is preliminary data.</text>
</comment>
<dbReference type="GO" id="GO:0005739">
    <property type="term" value="C:mitochondrion"/>
    <property type="evidence" value="ECO:0007669"/>
    <property type="project" value="UniProtKB-SubCell"/>
</dbReference>
<dbReference type="Proteomes" id="UP000298327">
    <property type="component" value="Unassembled WGS sequence"/>
</dbReference>
<dbReference type="Gene3D" id="1.10.10.140">
    <property type="entry name" value="Cytochrome c oxidase, subunit VIb"/>
    <property type="match status" value="1"/>
</dbReference>